<feature type="compositionally biased region" description="Low complexity" evidence="4">
    <location>
        <begin position="131"/>
        <end position="141"/>
    </location>
</feature>
<keyword evidence="8" id="KW-1185">Reference proteome</keyword>
<comment type="similarity">
    <text evidence="2">Belongs to the ARS2 family.</text>
</comment>
<dbReference type="OrthoDB" id="498148at2759"/>
<evidence type="ECO:0000313" key="8">
    <source>
        <dbReference type="Proteomes" id="UP000001876"/>
    </source>
</evidence>
<sequence>MGRRGNRDRDDGEVLSFREFAIRHLGDDVGPAEAERRYEQYQSDHAEGFRRKNFAEYKGDPELAKKYDPRSLREPLKKRDDAVVEAAAAHHADLESGAIALPAPAGGGDGDDAGGGGDDKMMDAAAEDDGGAATAAPATADDPVKKDSRGRFPVPPESWHPARLARDLRQAHRLVRALDAEKGVEANPLGQAAEDDDDALRAVLDAADPTDAAKTNKHAPTATTDEKKDADDAVDEDDAMGEAAPPADDADGGDGTGGVAADVLASLLDARIFYLWRAHGVDYYAAKELTVHEYLTAPPATRAGVDASCLTRPAKPSDEELERRAEEETRRDAEAARGFQSPARRWANRLDRWTRDRLTLGDPARKMLGEARLERELGEWMESCVVRHEENRFGCTLSAKLFVGVEYVIKHIKTKQTEHVEAQTEKILDQIYLENYLAGAREEDREAKRKGRAAAREAGREAAGGDRGGDRGAGDRGGRADDDRRGGDRGRGAGDRGRGGRNNSMLGGAQELQPGMMFMPVPGAGPLGPFVQVPVGSQQPGGETGGGAAAAAPPIPTGPMVMMAPGGSGGARAVGKKNYTDLDAPASTRVVLDYGDI</sequence>
<feature type="compositionally biased region" description="Basic and acidic residues" evidence="4">
    <location>
        <begin position="454"/>
        <end position="498"/>
    </location>
</feature>
<feature type="domain" description="SERRATE/Ars2 C-terminal" evidence="5">
    <location>
        <begin position="347"/>
        <end position="461"/>
    </location>
</feature>
<accession>C1MYS1</accession>
<feature type="domain" description="SERRATE/Ars2 N-terminal" evidence="6">
    <location>
        <begin position="27"/>
        <end position="99"/>
    </location>
</feature>
<evidence type="ECO:0000256" key="4">
    <source>
        <dbReference type="SAM" id="MobiDB-lite"/>
    </source>
</evidence>
<feature type="compositionally biased region" description="Gly residues" evidence="4">
    <location>
        <begin position="105"/>
        <end position="116"/>
    </location>
</feature>
<feature type="compositionally biased region" description="Basic and acidic residues" evidence="4">
    <location>
        <begin position="315"/>
        <end position="335"/>
    </location>
</feature>
<dbReference type="PANTHER" id="PTHR13165:SF0">
    <property type="entry name" value="SERRATE RNA EFFECTOR MOLECULE HOMOLOG"/>
    <property type="match status" value="1"/>
</dbReference>
<keyword evidence="3" id="KW-0539">Nucleus</keyword>
<reference evidence="7 8" key="1">
    <citation type="journal article" date="2009" name="Science">
        <title>Green evolution and dynamic adaptations revealed by genomes of the marine picoeukaryotes Micromonas.</title>
        <authorList>
            <person name="Worden A.Z."/>
            <person name="Lee J.H."/>
            <person name="Mock T."/>
            <person name="Rouze P."/>
            <person name="Simmons M.P."/>
            <person name="Aerts A.L."/>
            <person name="Allen A.E."/>
            <person name="Cuvelier M.L."/>
            <person name="Derelle E."/>
            <person name="Everett M.V."/>
            <person name="Foulon E."/>
            <person name="Grimwood J."/>
            <person name="Gundlach H."/>
            <person name="Henrissat B."/>
            <person name="Napoli C."/>
            <person name="McDonald S.M."/>
            <person name="Parker M.S."/>
            <person name="Rombauts S."/>
            <person name="Salamov A."/>
            <person name="Von Dassow P."/>
            <person name="Badger J.H."/>
            <person name="Coutinho P.M."/>
            <person name="Demir E."/>
            <person name="Dubchak I."/>
            <person name="Gentemann C."/>
            <person name="Eikrem W."/>
            <person name="Gready J.E."/>
            <person name="John U."/>
            <person name="Lanier W."/>
            <person name="Lindquist E.A."/>
            <person name="Lucas S."/>
            <person name="Mayer K.F."/>
            <person name="Moreau H."/>
            <person name="Not F."/>
            <person name="Otillar R."/>
            <person name="Panaud O."/>
            <person name="Pangilinan J."/>
            <person name="Paulsen I."/>
            <person name="Piegu B."/>
            <person name="Poliakov A."/>
            <person name="Robbens S."/>
            <person name="Schmutz J."/>
            <person name="Toulza E."/>
            <person name="Wyss T."/>
            <person name="Zelensky A."/>
            <person name="Zhou K."/>
            <person name="Armbrust E.V."/>
            <person name="Bhattacharya D."/>
            <person name="Goodenough U.W."/>
            <person name="Van de Peer Y."/>
            <person name="Grigoriev I.V."/>
        </authorList>
    </citation>
    <scope>NUCLEOTIDE SEQUENCE [LARGE SCALE GENOMIC DNA]</scope>
    <source>
        <strain evidence="7 8">CCMP1545</strain>
    </source>
</reference>
<proteinExistence type="inferred from homology"/>
<dbReference type="RefSeq" id="XP_003060834.1">
    <property type="nucleotide sequence ID" value="XM_003060788.1"/>
</dbReference>
<evidence type="ECO:0000313" key="7">
    <source>
        <dbReference type="EMBL" id="EEH54484.1"/>
    </source>
</evidence>
<dbReference type="GO" id="GO:0031053">
    <property type="term" value="P:primary miRNA processing"/>
    <property type="evidence" value="ECO:0007669"/>
    <property type="project" value="TreeGrafter"/>
</dbReference>
<dbReference type="KEGG" id="mpp:MICPUCDRAFT_41134"/>
<evidence type="ECO:0000256" key="2">
    <source>
        <dbReference type="ARBA" id="ARBA00005407"/>
    </source>
</evidence>
<evidence type="ECO:0000256" key="1">
    <source>
        <dbReference type="ARBA" id="ARBA00004123"/>
    </source>
</evidence>
<feature type="region of interest" description="Disordered" evidence="4">
    <location>
        <begin position="58"/>
        <end position="165"/>
    </location>
</feature>
<dbReference type="Pfam" id="PF04959">
    <property type="entry name" value="ARS2"/>
    <property type="match status" value="1"/>
</dbReference>
<feature type="compositionally biased region" description="Basic and acidic residues" evidence="4">
    <location>
        <begin position="58"/>
        <end position="94"/>
    </location>
</feature>
<dbReference type="GO" id="GO:0016604">
    <property type="term" value="C:nuclear body"/>
    <property type="evidence" value="ECO:0007669"/>
    <property type="project" value="TreeGrafter"/>
</dbReference>
<feature type="region of interest" description="Disordered" evidence="4">
    <location>
        <begin position="443"/>
        <end position="508"/>
    </location>
</feature>
<dbReference type="Proteomes" id="UP000001876">
    <property type="component" value="Unassembled WGS sequence"/>
</dbReference>
<dbReference type="EMBL" id="GG663743">
    <property type="protein sequence ID" value="EEH54484.1"/>
    <property type="molecule type" value="Genomic_DNA"/>
</dbReference>
<evidence type="ECO:0000259" key="6">
    <source>
        <dbReference type="Pfam" id="PF12066"/>
    </source>
</evidence>
<name>C1MYS1_MICPC</name>
<dbReference type="InterPro" id="IPR021933">
    <property type="entry name" value="SERRATE/Ars2_N"/>
</dbReference>
<organism evidence="8">
    <name type="scientific">Micromonas pusilla (strain CCMP1545)</name>
    <name type="common">Picoplanktonic green alga</name>
    <dbReference type="NCBI Taxonomy" id="564608"/>
    <lineage>
        <taxon>Eukaryota</taxon>
        <taxon>Viridiplantae</taxon>
        <taxon>Chlorophyta</taxon>
        <taxon>Mamiellophyceae</taxon>
        <taxon>Mamiellales</taxon>
        <taxon>Mamiellaceae</taxon>
        <taxon>Micromonas</taxon>
    </lineage>
</organism>
<comment type="subcellular location">
    <subcellularLocation>
        <location evidence="1">Nucleus</location>
    </subcellularLocation>
</comment>
<dbReference type="OMA" id="DMNAPPM"/>
<gene>
    <name evidence="7" type="ORF">MICPUCDRAFT_41134</name>
</gene>
<dbReference type="eggNOG" id="KOG2295">
    <property type="taxonomic scope" value="Eukaryota"/>
</dbReference>
<dbReference type="GeneID" id="9686273"/>
<protein>
    <submittedName>
        <fullName evidence="7">Predicted protein</fullName>
    </submittedName>
</protein>
<dbReference type="AlphaFoldDB" id="C1MYS1"/>
<dbReference type="InterPro" id="IPR007042">
    <property type="entry name" value="SERRATE/Ars2_C"/>
</dbReference>
<dbReference type="PANTHER" id="PTHR13165">
    <property type="entry name" value="ARSENITE-RESISTANCE PROTEIN 2"/>
    <property type="match status" value="1"/>
</dbReference>
<dbReference type="Pfam" id="PF12066">
    <property type="entry name" value="SERRATE_Ars2_N"/>
    <property type="match status" value="1"/>
</dbReference>
<evidence type="ECO:0000259" key="5">
    <source>
        <dbReference type="Pfam" id="PF04959"/>
    </source>
</evidence>
<dbReference type="InterPro" id="IPR039727">
    <property type="entry name" value="SE/Ars2"/>
</dbReference>
<feature type="region of interest" description="Disordered" evidence="4">
    <location>
        <begin position="310"/>
        <end position="338"/>
    </location>
</feature>
<feature type="region of interest" description="Disordered" evidence="4">
    <location>
        <begin position="207"/>
        <end position="255"/>
    </location>
</feature>
<dbReference type="STRING" id="564608.C1MYS1"/>
<evidence type="ECO:0000256" key="3">
    <source>
        <dbReference type="ARBA" id="ARBA00023242"/>
    </source>
</evidence>